<dbReference type="Gene3D" id="2.30.30.40">
    <property type="entry name" value="SH3 Domains"/>
    <property type="match status" value="1"/>
</dbReference>
<dbReference type="InterPro" id="IPR003646">
    <property type="entry name" value="SH3-like_bac-type"/>
</dbReference>
<feature type="domain" description="SH3b" evidence="1">
    <location>
        <begin position="17"/>
        <end position="76"/>
    </location>
</feature>
<dbReference type="PANTHER" id="PTHR34408:SF1">
    <property type="entry name" value="GLYCOSYL HYDROLASE FAMILY 19 DOMAIN-CONTAINING PROTEIN HI_1415"/>
    <property type="match status" value="1"/>
</dbReference>
<evidence type="ECO:0000313" key="2">
    <source>
        <dbReference type="EMBL" id="GAA0353224.1"/>
    </source>
</evidence>
<keyword evidence="3" id="KW-1185">Reference proteome</keyword>
<evidence type="ECO:0000259" key="1">
    <source>
        <dbReference type="PROSITE" id="PS51781"/>
    </source>
</evidence>
<dbReference type="PROSITE" id="PS51781">
    <property type="entry name" value="SH3B"/>
    <property type="match status" value="1"/>
</dbReference>
<evidence type="ECO:0000313" key="3">
    <source>
        <dbReference type="Proteomes" id="UP001501757"/>
    </source>
</evidence>
<reference evidence="2 3" key="1">
    <citation type="journal article" date="2019" name="Int. J. Syst. Evol. Microbiol.">
        <title>The Global Catalogue of Microorganisms (GCM) 10K type strain sequencing project: providing services to taxonomists for standard genome sequencing and annotation.</title>
        <authorList>
            <consortium name="The Broad Institute Genomics Platform"/>
            <consortium name="The Broad Institute Genome Sequencing Center for Infectious Disease"/>
            <person name="Wu L."/>
            <person name="Ma J."/>
        </authorList>
    </citation>
    <scope>NUCLEOTIDE SEQUENCE [LARGE SCALE GENOMIC DNA]</scope>
    <source>
        <strain evidence="2 3">JCM 13378</strain>
    </source>
</reference>
<dbReference type="SMART" id="SM00287">
    <property type="entry name" value="SH3b"/>
    <property type="match status" value="1"/>
</dbReference>
<dbReference type="PANTHER" id="PTHR34408">
    <property type="entry name" value="FAMILY PROTEIN, PUTATIVE-RELATED"/>
    <property type="match status" value="1"/>
</dbReference>
<gene>
    <name evidence="2" type="ORF">GCM10009092_17000</name>
</gene>
<comment type="caution">
    <text evidence="2">The sequence shown here is derived from an EMBL/GenBank/DDBJ whole genome shotgun (WGS) entry which is preliminary data.</text>
</comment>
<accession>A0ABN0X331</accession>
<dbReference type="Proteomes" id="UP001501757">
    <property type="component" value="Unassembled WGS sequence"/>
</dbReference>
<name>A0ABN0X331_9ALTE</name>
<dbReference type="Pfam" id="PF08239">
    <property type="entry name" value="SH3_3"/>
    <property type="match status" value="1"/>
</dbReference>
<organism evidence="2 3">
    <name type="scientific">Bowmanella denitrificans</name>
    <dbReference type="NCBI Taxonomy" id="366582"/>
    <lineage>
        <taxon>Bacteria</taxon>
        <taxon>Pseudomonadati</taxon>
        <taxon>Pseudomonadota</taxon>
        <taxon>Gammaproteobacteria</taxon>
        <taxon>Alteromonadales</taxon>
        <taxon>Alteromonadaceae</taxon>
        <taxon>Bowmanella</taxon>
    </lineage>
</organism>
<dbReference type="InterPro" id="IPR052354">
    <property type="entry name" value="Cell_Wall_Dynamics_Protein"/>
</dbReference>
<sequence>MSYGQPYQYDDKTPARSKTYAVKASSLNVREKPSTTAKIIGTLTRGNKIPVFDVSGEWGAVIYKGEIGWIHLNFLE</sequence>
<dbReference type="EMBL" id="BAAAEI010000007">
    <property type="protein sequence ID" value="GAA0353224.1"/>
    <property type="molecule type" value="Genomic_DNA"/>
</dbReference>
<proteinExistence type="predicted"/>
<protein>
    <recommendedName>
        <fullName evidence="1">SH3b domain-containing protein</fullName>
    </recommendedName>
</protein>